<sequence>MTSCSQYSLRQSGIYCNLPTFDPNVKGLKAIVGDASRISGFHTIRALPDTPVLWVKVYAFLSAEEIAQSLREAGVKAEYVFCYAYLKSKSDQSAMDPTMAEDLVKANVPPFETFLDSLPLAGIKPRRILIQRASINDTTENASMNTFLGFVIYTAVQAQKGEPLSFGSSIESWQFQRCHYTARLTGYLSELAVLEEKCANQFFNSQDGGMLTYD</sequence>
<dbReference type="PANTHER" id="PTHR32487:SF29">
    <property type="entry name" value="NAD-DEPENDENT EPIMERASE_DEHYDRATASE DOMAIN-CONTAINING PROTEIN"/>
    <property type="match status" value="1"/>
</dbReference>
<dbReference type="GeneID" id="19397285"/>
<dbReference type="PANTHER" id="PTHR32487">
    <property type="entry name" value="3-OXO-DELTA(4,5)-STEROID 5-BETA-REDUCTASE"/>
    <property type="match status" value="1"/>
</dbReference>
<dbReference type="eggNOG" id="ENOG502SJ55">
    <property type="taxonomic scope" value="Eukaryota"/>
</dbReference>
<dbReference type="EMBL" id="KB908592">
    <property type="protein sequence ID" value="EOA86493.1"/>
    <property type="molecule type" value="Genomic_DNA"/>
</dbReference>
<evidence type="ECO:0000313" key="1">
    <source>
        <dbReference type="EMBL" id="EOA86493.1"/>
    </source>
</evidence>
<protein>
    <submittedName>
        <fullName evidence="1">Uncharacterized protein</fullName>
    </submittedName>
</protein>
<dbReference type="HOGENOM" id="CLU_1289647_0_0_1"/>
<gene>
    <name evidence="1" type="ORF">SETTUDRAFT_153309</name>
</gene>
<keyword evidence="2" id="KW-1185">Reference proteome</keyword>
<evidence type="ECO:0000313" key="2">
    <source>
        <dbReference type="Proteomes" id="UP000016935"/>
    </source>
</evidence>
<dbReference type="Gene3D" id="3.40.50.720">
    <property type="entry name" value="NAD(P)-binding Rossmann-like Domain"/>
    <property type="match status" value="1"/>
</dbReference>
<proteinExistence type="predicted"/>
<dbReference type="STRING" id="671987.R0K032"/>
<accession>R0K032</accession>
<dbReference type="RefSeq" id="XP_008025173.1">
    <property type="nucleotide sequence ID" value="XM_008026982.1"/>
</dbReference>
<reference evidence="1 2" key="1">
    <citation type="journal article" date="2012" name="PLoS Pathog.">
        <title>Diverse lifestyles and strategies of plant pathogenesis encoded in the genomes of eighteen Dothideomycetes fungi.</title>
        <authorList>
            <person name="Ohm R.A."/>
            <person name="Feau N."/>
            <person name="Henrissat B."/>
            <person name="Schoch C.L."/>
            <person name="Horwitz B.A."/>
            <person name="Barry K.W."/>
            <person name="Condon B.J."/>
            <person name="Copeland A.C."/>
            <person name="Dhillon B."/>
            <person name="Glaser F."/>
            <person name="Hesse C.N."/>
            <person name="Kosti I."/>
            <person name="LaButti K."/>
            <person name="Lindquist E.A."/>
            <person name="Lucas S."/>
            <person name="Salamov A.A."/>
            <person name="Bradshaw R.E."/>
            <person name="Ciuffetti L."/>
            <person name="Hamelin R.C."/>
            <person name="Kema G.H.J."/>
            <person name="Lawrence C."/>
            <person name="Scott J.A."/>
            <person name="Spatafora J.W."/>
            <person name="Turgeon B.G."/>
            <person name="de Wit P.J.G.M."/>
            <person name="Zhong S."/>
            <person name="Goodwin S.B."/>
            <person name="Grigoriev I.V."/>
        </authorList>
    </citation>
    <scope>NUCLEOTIDE SEQUENCE [LARGE SCALE GENOMIC DNA]</scope>
    <source>
        <strain evidence="2">28A</strain>
    </source>
</reference>
<organism evidence="1 2">
    <name type="scientific">Exserohilum turcicum (strain 28A)</name>
    <name type="common">Northern leaf blight fungus</name>
    <name type="synonym">Setosphaeria turcica</name>
    <dbReference type="NCBI Taxonomy" id="671987"/>
    <lineage>
        <taxon>Eukaryota</taxon>
        <taxon>Fungi</taxon>
        <taxon>Dikarya</taxon>
        <taxon>Ascomycota</taxon>
        <taxon>Pezizomycotina</taxon>
        <taxon>Dothideomycetes</taxon>
        <taxon>Pleosporomycetidae</taxon>
        <taxon>Pleosporales</taxon>
        <taxon>Pleosporineae</taxon>
        <taxon>Pleosporaceae</taxon>
        <taxon>Exserohilum</taxon>
    </lineage>
</organism>
<dbReference type="AlphaFoldDB" id="R0K032"/>
<name>R0K032_EXST2</name>
<dbReference type="OrthoDB" id="1731983at2759"/>
<reference evidence="1 2" key="2">
    <citation type="journal article" date="2013" name="PLoS Genet.">
        <title>Comparative genome structure, secondary metabolite, and effector coding capacity across Cochliobolus pathogens.</title>
        <authorList>
            <person name="Condon B.J."/>
            <person name="Leng Y."/>
            <person name="Wu D."/>
            <person name="Bushley K.E."/>
            <person name="Ohm R.A."/>
            <person name="Otillar R."/>
            <person name="Martin J."/>
            <person name="Schackwitz W."/>
            <person name="Grimwood J."/>
            <person name="MohdZainudin N."/>
            <person name="Xue C."/>
            <person name="Wang R."/>
            <person name="Manning V.A."/>
            <person name="Dhillon B."/>
            <person name="Tu Z.J."/>
            <person name="Steffenson B.J."/>
            <person name="Salamov A."/>
            <person name="Sun H."/>
            <person name="Lowry S."/>
            <person name="LaButti K."/>
            <person name="Han J."/>
            <person name="Copeland A."/>
            <person name="Lindquist E."/>
            <person name="Barry K."/>
            <person name="Schmutz J."/>
            <person name="Baker S.E."/>
            <person name="Ciuffetti L.M."/>
            <person name="Grigoriev I.V."/>
            <person name="Zhong S."/>
            <person name="Turgeon B.G."/>
        </authorList>
    </citation>
    <scope>NUCLEOTIDE SEQUENCE [LARGE SCALE GENOMIC DNA]</scope>
    <source>
        <strain evidence="2">28A</strain>
    </source>
</reference>
<dbReference type="Proteomes" id="UP000016935">
    <property type="component" value="Unassembled WGS sequence"/>
</dbReference>